<feature type="region of interest" description="Disordered" evidence="1">
    <location>
        <begin position="202"/>
        <end position="305"/>
    </location>
</feature>
<dbReference type="AlphaFoldDB" id="A0AAN5DBG1"/>
<evidence type="ECO:0000256" key="1">
    <source>
        <dbReference type="SAM" id="MobiDB-lite"/>
    </source>
</evidence>
<accession>A0AAN5DBG1</accession>
<dbReference type="SUPFAM" id="SSF143990">
    <property type="entry name" value="YbiA-like"/>
    <property type="match status" value="1"/>
</dbReference>
<feature type="compositionally biased region" description="Polar residues" evidence="1">
    <location>
        <begin position="203"/>
        <end position="214"/>
    </location>
</feature>
<feature type="region of interest" description="Disordered" evidence="1">
    <location>
        <begin position="500"/>
        <end position="759"/>
    </location>
</feature>
<feature type="compositionally biased region" description="Basic and acidic residues" evidence="1">
    <location>
        <begin position="541"/>
        <end position="675"/>
    </location>
</feature>
<keyword evidence="4" id="KW-1185">Reference proteome</keyword>
<feature type="domain" description="NADAR" evidence="2">
    <location>
        <begin position="25"/>
        <end position="173"/>
    </location>
</feature>
<name>A0AAN5DBG1_9BILA</name>
<dbReference type="Proteomes" id="UP001328107">
    <property type="component" value="Unassembled WGS sequence"/>
</dbReference>
<organism evidence="3 4">
    <name type="scientific">Pristionchus mayeri</name>
    <dbReference type="NCBI Taxonomy" id="1317129"/>
    <lineage>
        <taxon>Eukaryota</taxon>
        <taxon>Metazoa</taxon>
        <taxon>Ecdysozoa</taxon>
        <taxon>Nematoda</taxon>
        <taxon>Chromadorea</taxon>
        <taxon>Rhabditida</taxon>
        <taxon>Rhabditina</taxon>
        <taxon>Diplogasteromorpha</taxon>
        <taxon>Diplogasteroidea</taxon>
        <taxon>Neodiplogasteridae</taxon>
        <taxon>Pristionchus</taxon>
    </lineage>
</organism>
<evidence type="ECO:0000313" key="4">
    <source>
        <dbReference type="Proteomes" id="UP001328107"/>
    </source>
</evidence>
<dbReference type="EMBL" id="BTRK01000006">
    <property type="protein sequence ID" value="GMR59525.1"/>
    <property type="molecule type" value="Genomic_DNA"/>
</dbReference>
<dbReference type="InterPro" id="IPR012816">
    <property type="entry name" value="NADAR"/>
</dbReference>
<dbReference type="InterPro" id="IPR037238">
    <property type="entry name" value="YbiA-like_sf"/>
</dbReference>
<sequence>FSLSMTRRVNNENGESFTLFFTMVSPFSNFHPCIFYEGDHCGDKKRFSCVEQFYMYMKAALFDDLDTANEVMRERNPKRMKSLGKGVKGFSQQRWDKLSPQVMEKALLAKFSQNKELRWYLFLSQGSQMVEASPMDNVWGIGLSMDSPDAVNPRRWRGTNRLGKIMTDVREKLLKMNEFSLEAEEALREIALKGPKVFMDLQSDPQSSAFNTPQHGFKRRHADSDPRGDAKRQRTMDDYVSTPNSSSYGSRFGEREAKTEPRTRTYRDDEDIHRMRQERFGSRDTDMRSKNREEKRRESKEEERMRERIARRMVHPPSTGPRFGQPPRSMLDPPPIIHSMTPMGMMNIPPPGYPPHSGHIHNGCHSVSAPPPPLLPPMEFPHPPPPLPANLPSTPLMGVPPPPHMDEKEITPPPPPPPVPLVVEVQAGVVHSAVKKIEENENEEKGEQLVSPSVIPSKKSKIKMNLQKETLLYHSKGKEINPSILSLRKKIQEDEEMLKQEVKEEIKEEVEKEGDDDGGPPKAYAIKSSVQSEKRRRSTRVRNESSSEEEEKKEASRGRRENGERREENNGDKRYSTREKRDHSRDEGRRRRRSSSRDHRDGRNNSREDYRLRDRRGERRDDSRKKDEGMERERSKDRSERKQEDIQREGRRSSVERKEKKRSPKAEDIVDEKNEKKAKKAAKREAKKAKKAAKKKRKEEEEERDGLMGEEKEGPEIPQGESAEDMIVDGKKKDNGDEKKEEGEIEKMEGTKEEEIEKK</sequence>
<gene>
    <name evidence="3" type="ORF">PMAYCL1PPCAC_29720</name>
</gene>
<dbReference type="NCBIfam" id="TIGR02464">
    <property type="entry name" value="ribofla_fusion"/>
    <property type="match status" value="1"/>
</dbReference>
<feature type="compositionally biased region" description="Basic and acidic residues" evidence="1">
    <location>
        <begin position="222"/>
        <end position="237"/>
    </location>
</feature>
<feature type="compositionally biased region" description="Basic and acidic residues" evidence="1">
    <location>
        <begin position="252"/>
        <end position="305"/>
    </location>
</feature>
<dbReference type="Gene3D" id="1.10.357.40">
    <property type="entry name" value="YbiA-like"/>
    <property type="match status" value="1"/>
</dbReference>
<proteinExistence type="predicted"/>
<reference evidence="4" key="1">
    <citation type="submission" date="2022-10" db="EMBL/GenBank/DDBJ databases">
        <title>Genome assembly of Pristionchus species.</title>
        <authorList>
            <person name="Yoshida K."/>
            <person name="Sommer R.J."/>
        </authorList>
    </citation>
    <scope>NUCLEOTIDE SEQUENCE [LARGE SCALE GENOMIC DNA]</scope>
    <source>
        <strain evidence="4">RS5460</strain>
    </source>
</reference>
<dbReference type="Pfam" id="PF08719">
    <property type="entry name" value="NADAR"/>
    <property type="match status" value="1"/>
</dbReference>
<feature type="non-terminal residue" evidence="3">
    <location>
        <position position="1"/>
    </location>
</feature>
<feature type="compositionally biased region" description="Basic and acidic residues" evidence="1">
    <location>
        <begin position="728"/>
        <end position="759"/>
    </location>
</feature>
<dbReference type="PANTHER" id="PTHR48134:SF2">
    <property type="entry name" value="OS04G0609100 PROTEIN"/>
    <property type="match status" value="1"/>
</dbReference>
<feature type="compositionally biased region" description="Basic and acidic residues" evidence="1">
    <location>
        <begin position="500"/>
        <end position="510"/>
    </location>
</feature>
<comment type="caution">
    <text evidence="3">The sequence shown here is derived from an EMBL/GenBank/DDBJ whole genome shotgun (WGS) entry which is preliminary data.</text>
</comment>
<evidence type="ECO:0000313" key="3">
    <source>
        <dbReference type="EMBL" id="GMR59525.1"/>
    </source>
</evidence>
<feature type="compositionally biased region" description="Basic and acidic residues" evidence="1">
    <location>
        <begin position="705"/>
        <end position="715"/>
    </location>
</feature>
<dbReference type="PANTHER" id="PTHR48134">
    <property type="entry name" value="GLYCOPROTEIN 96-92-RELATED-RELATED"/>
    <property type="match status" value="1"/>
</dbReference>
<evidence type="ECO:0000259" key="2">
    <source>
        <dbReference type="Pfam" id="PF08719"/>
    </source>
</evidence>
<feature type="compositionally biased region" description="Basic residues" evidence="1">
    <location>
        <begin position="676"/>
        <end position="697"/>
    </location>
</feature>
<feature type="non-terminal residue" evidence="3">
    <location>
        <position position="759"/>
    </location>
</feature>
<dbReference type="CDD" id="cd15457">
    <property type="entry name" value="NADAR"/>
    <property type="match status" value="1"/>
</dbReference>
<protein>
    <recommendedName>
        <fullName evidence="2">NADAR domain-containing protein</fullName>
    </recommendedName>
</protein>